<dbReference type="Proteomes" id="UP000193570">
    <property type="component" value="Unassembled WGS sequence"/>
</dbReference>
<reference evidence="1 2" key="1">
    <citation type="submission" date="2017-03" db="EMBL/GenBank/DDBJ databases">
        <authorList>
            <person name="Afonso C.L."/>
            <person name="Miller P.J."/>
            <person name="Scott M.A."/>
            <person name="Spackman E."/>
            <person name="Goraichik I."/>
            <person name="Dimitrov K.M."/>
            <person name="Suarez D.L."/>
            <person name="Swayne D.E."/>
        </authorList>
    </citation>
    <scope>NUCLEOTIDE SEQUENCE [LARGE SCALE GENOMIC DNA]</scope>
    <source>
        <strain evidence="1 2">CECT 8625</strain>
    </source>
</reference>
<dbReference type="PANTHER" id="PTHR43611">
    <property type="entry name" value="ALPHA-D-GLUCOSE 1-PHOSPHATE PHOSPHATASE"/>
    <property type="match status" value="1"/>
</dbReference>
<dbReference type="AlphaFoldDB" id="A0A1X6ZMC2"/>
<dbReference type="InterPro" id="IPR023214">
    <property type="entry name" value="HAD_sf"/>
</dbReference>
<accession>A0A1X6ZMC2</accession>
<dbReference type="NCBIfam" id="TIGR01509">
    <property type="entry name" value="HAD-SF-IA-v3"/>
    <property type="match status" value="1"/>
</dbReference>
<evidence type="ECO:0000313" key="2">
    <source>
        <dbReference type="Proteomes" id="UP000193570"/>
    </source>
</evidence>
<dbReference type="PANTHER" id="PTHR43611:SF3">
    <property type="entry name" value="FLAVIN MONONUCLEOTIDE HYDROLASE 1, CHLOROPLATIC"/>
    <property type="match status" value="1"/>
</dbReference>
<proteinExistence type="predicted"/>
<dbReference type="GO" id="GO:0008967">
    <property type="term" value="F:phosphoglycolate phosphatase activity"/>
    <property type="evidence" value="ECO:0007669"/>
    <property type="project" value="UniProtKB-EC"/>
</dbReference>
<dbReference type="Gene3D" id="3.40.50.1000">
    <property type="entry name" value="HAD superfamily/HAD-like"/>
    <property type="match status" value="1"/>
</dbReference>
<sequence>MTAPDLVVWDFDGVLNHEPPTGPFPWVDDLETDLGIPPAAFRAFLSRPGLAEAALTGAVDPVDELDAWLAAEGHGLSGEAFFSHWLAADARPDAETIGWLERSGPRAVIGTNNPVRRADDIMHWMGFARRVEKMFASGALGVAKPDAGFFRAIEDWAQLRPDRILLIDDTEANVDAAARRGWRVFHFTPHSRAELPRRIGLG</sequence>
<gene>
    <name evidence="1" type="primary">gph_3</name>
    <name evidence="1" type="ORF">ROJ8625_02783</name>
</gene>
<dbReference type="Pfam" id="PF00702">
    <property type="entry name" value="Hydrolase"/>
    <property type="match status" value="1"/>
</dbReference>
<evidence type="ECO:0000313" key="1">
    <source>
        <dbReference type="EMBL" id="SLN55548.1"/>
    </source>
</evidence>
<organism evidence="1 2">
    <name type="scientific">Roseivivax jejudonensis</name>
    <dbReference type="NCBI Taxonomy" id="1529041"/>
    <lineage>
        <taxon>Bacteria</taxon>
        <taxon>Pseudomonadati</taxon>
        <taxon>Pseudomonadota</taxon>
        <taxon>Alphaproteobacteria</taxon>
        <taxon>Rhodobacterales</taxon>
        <taxon>Roseobacteraceae</taxon>
        <taxon>Roseivivax</taxon>
    </lineage>
</organism>
<dbReference type="InterPro" id="IPR036412">
    <property type="entry name" value="HAD-like_sf"/>
</dbReference>
<dbReference type="SUPFAM" id="SSF56784">
    <property type="entry name" value="HAD-like"/>
    <property type="match status" value="1"/>
</dbReference>
<dbReference type="EMBL" id="FWFK01000005">
    <property type="protein sequence ID" value="SLN55548.1"/>
    <property type="molecule type" value="Genomic_DNA"/>
</dbReference>
<name>A0A1X6ZMC2_9RHOB</name>
<keyword evidence="1" id="KW-0378">Hydrolase</keyword>
<dbReference type="OrthoDB" id="9807742at2"/>
<keyword evidence="2" id="KW-1185">Reference proteome</keyword>
<protein>
    <submittedName>
        <fullName evidence="1">Phosphoglycolate phosphatase</fullName>
        <ecNumber evidence="1">3.1.3.18</ecNumber>
    </submittedName>
</protein>
<dbReference type="InterPro" id="IPR006439">
    <property type="entry name" value="HAD-SF_hydro_IA"/>
</dbReference>
<dbReference type="EC" id="3.1.3.18" evidence="1"/>
<dbReference type="RefSeq" id="WP_085792482.1">
    <property type="nucleotide sequence ID" value="NZ_FWFK01000005.1"/>
</dbReference>